<evidence type="ECO:0000313" key="1">
    <source>
        <dbReference type="EMBL" id="MCQ5060324.1"/>
    </source>
</evidence>
<dbReference type="RefSeq" id="WP_227351901.1">
    <property type="nucleotide sequence ID" value="NZ_JAJDKX010000003.1"/>
</dbReference>
<comment type="caution">
    <text evidence="1">The sequence shown here is derived from an EMBL/GenBank/DDBJ whole genome shotgun (WGS) entry which is preliminary data.</text>
</comment>
<evidence type="ECO:0000313" key="2">
    <source>
        <dbReference type="Proteomes" id="UP001204814"/>
    </source>
</evidence>
<accession>A0AAP2UCI5</accession>
<sequence length="93" mass="10967">MNKYEEAFNVIETILHLMCGEEREDNYKPSHDEMVNSMEDFKELVERSTPQKLLYNGEYVSFCNCPNCKKVVPIHGNYCPRCSQALDWRVEND</sequence>
<dbReference type="Proteomes" id="UP001204814">
    <property type="component" value="Unassembled WGS sequence"/>
</dbReference>
<protein>
    <submittedName>
        <fullName evidence="1">Uncharacterized protein</fullName>
    </submittedName>
</protein>
<organism evidence="1 2">
    <name type="scientific">Faecalibacillus intestinalis</name>
    <dbReference type="NCBI Taxonomy" id="1982626"/>
    <lineage>
        <taxon>Bacteria</taxon>
        <taxon>Bacillati</taxon>
        <taxon>Bacillota</taxon>
        <taxon>Erysipelotrichia</taxon>
        <taxon>Erysipelotrichales</taxon>
        <taxon>Coprobacillaceae</taxon>
        <taxon>Faecalibacillus</taxon>
    </lineage>
</organism>
<dbReference type="EMBL" id="JANGBO010000001">
    <property type="protein sequence ID" value="MCQ5060324.1"/>
    <property type="molecule type" value="Genomic_DNA"/>
</dbReference>
<proteinExistence type="predicted"/>
<reference evidence="1" key="1">
    <citation type="submission" date="2022-06" db="EMBL/GenBank/DDBJ databases">
        <title>Isolation of gut microbiota from human fecal samples.</title>
        <authorList>
            <person name="Pamer E.G."/>
            <person name="Barat B."/>
            <person name="Waligurski E."/>
            <person name="Medina S."/>
            <person name="Paddock L."/>
            <person name="Mostad J."/>
        </authorList>
    </citation>
    <scope>NUCLEOTIDE SEQUENCE</scope>
    <source>
        <strain evidence="1">DFI.6.24</strain>
    </source>
</reference>
<gene>
    <name evidence="1" type="ORF">NE542_00510</name>
</gene>
<dbReference type="AlphaFoldDB" id="A0AAP2UCI5"/>
<name>A0AAP2UCI5_9FIRM</name>